<dbReference type="AlphaFoldDB" id="A0A0D2RL74"/>
<dbReference type="InterPro" id="IPR052987">
    <property type="entry name" value="Chloroplast_AMP-bd_Enzymes"/>
</dbReference>
<evidence type="ECO:0000313" key="2">
    <source>
        <dbReference type="Proteomes" id="UP000032304"/>
    </source>
</evidence>
<dbReference type="PANTHER" id="PTHR43813">
    <property type="entry name" value="ACYL-ACTIVATING ENZYME 16, CHLOROPLASTIC-RELATED"/>
    <property type="match status" value="1"/>
</dbReference>
<name>A0A0D2RL74_GOSRA</name>
<dbReference type="GO" id="GO:0008922">
    <property type="term" value="F:long-chain fatty acid [acyl-carrier-protein] ligase activity"/>
    <property type="evidence" value="ECO:0007669"/>
    <property type="project" value="TreeGrafter"/>
</dbReference>
<dbReference type="Proteomes" id="UP000032304">
    <property type="component" value="Chromosome 8"/>
</dbReference>
<accession>A0A0D2RL74</accession>
<dbReference type="GO" id="GO:0030497">
    <property type="term" value="P:fatty acid elongation"/>
    <property type="evidence" value="ECO:0007669"/>
    <property type="project" value="TreeGrafter"/>
</dbReference>
<evidence type="ECO:0008006" key="3">
    <source>
        <dbReference type="Google" id="ProtNLM"/>
    </source>
</evidence>
<sequence length="127" mass="14519">MFDYLWSKTIATILWPLHVLPTKFVYKKIRSANGIQKTAKSGGGSLPTHIEKFYEAIGLEVQNGYGLIETSPCVAGRQPYYNVYKSLFRSVFEIYRYGSVSFFLVAFSETDFMEFKSGYLQAPMLLN</sequence>
<dbReference type="OMA" id="FMEFKSG"/>
<dbReference type="eggNOG" id="KOG1256">
    <property type="taxonomic scope" value="Eukaryota"/>
</dbReference>
<organism evidence="1 2">
    <name type="scientific">Gossypium raimondii</name>
    <name type="common">Peruvian cotton</name>
    <name type="synonym">Gossypium klotzschianum subsp. raimondii</name>
    <dbReference type="NCBI Taxonomy" id="29730"/>
    <lineage>
        <taxon>Eukaryota</taxon>
        <taxon>Viridiplantae</taxon>
        <taxon>Streptophyta</taxon>
        <taxon>Embryophyta</taxon>
        <taxon>Tracheophyta</taxon>
        <taxon>Spermatophyta</taxon>
        <taxon>Magnoliopsida</taxon>
        <taxon>eudicotyledons</taxon>
        <taxon>Gunneridae</taxon>
        <taxon>Pentapetalae</taxon>
        <taxon>rosids</taxon>
        <taxon>malvids</taxon>
        <taxon>Malvales</taxon>
        <taxon>Malvaceae</taxon>
        <taxon>Malvoideae</taxon>
        <taxon>Gossypium</taxon>
    </lineage>
</organism>
<dbReference type="STRING" id="29730.A0A0D2RL74"/>
<evidence type="ECO:0000313" key="1">
    <source>
        <dbReference type="EMBL" id="KJB51913.1"/>
    </source>
</evidence>
<gene>
    <name evidence="1" type="ORF">B456_008G298800</name>
</gene>
<protein>
    <recommendedName>
        <fullName evidence="3">AMP-dependent synthetase/ligase domain-containing protein</fullName>
    </recommendedName>
</protein>
<dbReference type="EMBL" id="CM001747">
    <property type="protein sequence ID" value="KJB51913.1"/>
    <property type="molecule type" value="Genomic_DNA"/>
</dbReference>
<reference evidence="1 2" key="1">
    <citation type="journal article" date="2012" name="Nature">
        <title>Repeated polyploidization of Gossypium genomes and the evolution of spinnable cotton fibres.</title>
        <authorList>
            <person name="Paterson A.H."/>
            <person name="Wendel J.F."/>
            <person name="Gundlach H."/>
            <person name="Guo H."/>
            <person name="Jenkins J."/>
            <person name="Jin D."/>
            <person name="Llewellyn D."/>
            <person name="Showmaker K.C."/>
            <person name="Shu S."/>
            <person name="Udall J."/>
            <person name="Yoo M.J."/>
            <person name="Byers R."/>
            <person name="Chen W."/>
            <person name="Doron-Faigenboim A."/>
            <person name="Duke M.V."/>
            <person name="Gong L."/>
            <person name="Grimwood J."/>
            <person name="Grover C."/>
            <person name="Grupp K."/>
            <person name="Hu G."/>
            <person name="Lee T.H."/>
            <person name="Li J."/>
            <person name="Lin L."/>
            <person name="Liu T."/>
            <person name="Marler B.S."/>
            <person name="Page J.T."/>
            <person name="Roberts A.W."/>
            <person name="Romanel E."/>
            <person name="Sanders W.S."/>
            <person name="Szadkowski E."/>
            <person name="Tan X."/>
            <person name="Tang H."/>
            <person name="Xu C."/>
            <person name="Wang J."/>
            <person name="Wang Z."/>
            <person name="Zhang D."/>
            <person name="Zhang L."/>
            <person name="Ashrafi H."/>
            <person name="Bedon F."/>
            <person name="Bowers J.E."/>
            <person name="Brubaker C.L."/>
            <person name="Chee P.W."/>
            <person name="Das S."/>
            <person name="Gingle A.R."/>
            <person name="Haigler C.H."/>
            <person name="Harker D."/>
            <person name="Hoffmann L.V."/>
            <person name="Hovav R."/>
            <person name="Jones D.C."/>
            <person name="Lemke C."/>
            <person name="Mansoor S."/>
            <person name="ur Rahman M."/>
            <person name="Rainville L.N."/>
            <person name="Rambani A."/>
            <person name="Reddy U.K."/>
            <person name="Rong J.K."/>
            <person name="Saranga Y."/>
            <person name="Scheffler B.E."/>
            <person name="Scheffler J.A."/>
            <person name="Stelly D.M."/>
            <person name="Triplett B.A."/>
            <person name="Van Deynze A."/>
            <person name="Vaslin M.F."/>
            <person name="Waghmare V.N."/>
            <person name="Walford S.A."/>
            <person name="Wright R.J."/>
            <person name="Zaki E.A."/>
            <person name="Zhang T."/>
            <person name="Dennis E.S."/>
            <person name="Mayer K.F."/>
            <person name="Peterson D.G."/>
            <person name="Rokhsar D.S."/>
            <person name="Wang X."/>
            <person name="Schmutz J."/>
        </authorList>
    </citation>
    <scope>NUCLEOTIDE SEQUENCE [LARGE SCALE GENOMIC DNA]</scope>
</reference>
<keyword evidence="2" id="KW-1185">Reference proteome</keyword>
<dbReference type="PANTHER" id="PTHR43813:SF1">
    <property type="entry name" value="ACYL-ACTIVATING ENZYME 16, CHLOROPLASTIC-RELATED"/>
    <property type="match status" value="1"/>
</dbReference>
<dbReference type="GO" id="GO:0009507">
    <property type="term" value="C:chloroplast"/>
    <property type="evidence" value="ECO:0007669"/>
    <property type="project" value="TreeGrafter"/>
</dbReference>
<dbReference type="Gramene" id="KJB51913">
    <property type="protein sequence ID" value="KJB51913"/>
    <property type="gene ID" value="B456_008G298800"/>
</dbReference>
<proteinExistence type="predicted"/>
<dbReference type="SUPFAM" id="SSF56801">
    <property type="entry name" value="Acetyl-CoA synthetase-like"/>
    <property type="match status" value="1"/>
</dbReference>